<dbReference type="SMART" id="SM00867">
    <property type="entry name" value="YceI"/>
    <property type="match status" value="1"/>
</dbReference>
<gene>
    <name evidence="3" type="ORF">F0238_11405</name>
</gene>
<dbReference type="Pfam" id="PF04264">
    <property type="entry name" value="YceI"/>
    <property type="match status" value="1"/>
</dbReference>
<comment type="caution">
    <text evidence="3">The sequence shown here is derived from an EMBL/GenBank/DDBJ whole genome shotgun (WGS) entry which is preliminary data.</text>
</comment>
<name>A0AAP7DDM7_9VIBR</name>
<dbReference type="InterPro" id="IPR036761">
    <property type="entry name" value="TTHA0802/YceI-like_sf"/>
</dbReference>
<dbReference type="RefSeq" id="WP_171352654.1">
    <property type="nucleotide sequence ID" value="NZ_VTXP01000005.1"/>
</dbReference>
<dbReference type="EMBL" id="VTXP01000005">
    <property type="protein sequence ID" value="NOJ23336.1"/>
    <property type="molecule type" value="Genomic_DNA"/>
</dbReference>
<dbReference type="PIRSF" id="PIRSF029811">
    <property type="entry name" value="UCP029811"/>
    <property type="match status" value="1"/>
</dbReference>
<dbReference type="AlphaFoldDB" id="A0AAP7DDM7"/>
<sequence length="191" mass="20233">MKKVLPVLSLALALVSAHSFAADNYQLDPSLSSVSFATIKNQFVVEPATINTLSGTFDSSGKFEVSIDLKGVQTGIPIRDSRLNELFFDSAKFPTVTVSGNVDTQSLSDAPQKLTVPAQVTLYGQTKTINFSVVAVKSDGHVMVSSLSPVIVGASDFGIPTENLTNLAATVGGIKISDRVPLNLTLTFKEK</sequence>
<dbReference type="Proteomes" id="UP000576645">
    <property type="component" value="Unassembled WGS sequence"/>
</dbReference>
<keyword evidence="1" id="KW-0732">Signal</keyword>
<organism evidence="3 4">
    <name type="scientific">Vibrio coralliilyticus</name>
    <dbReference type="NCBI Taxonomy" id="190893"/>
    <lineage>
        <taxon>Bacteria</taxon>
        <taxon>Pseudomonadati</taxon>
        <taxon>Pseudomonadota</taxon>
        <taxon>Gammaproteobacteria</taxon>
        <taxon>Vibrionales</taxon>
        <taxon>Vibrionaceae</taxon>
        <taxon>Vibrio</taxon>
    </lineage>
</organism>
<dbReference type="PANTHER" id="PTHR34406:SF1">
    <property type="entry name" value="PROTEIN YCEI"/>
    <property type="match status" value="1"/>
</dbReference>
<dbReference type="InterPro" id="IPR027016">
    <property type="entry name" value="UCP029811"/>
</dbReference>
<protein>
    <submittedName>
        <fullName evidence="3">YceI family protein</fullName>
    </submittedName>
</protein>
<evidence type="ECO:0000313" key="4">
    <source>
        <dbReference type="Proteomes" id="UP000576645"/>
    </source>
</evidence>
<feature type="domain" description="Lipid/polyisoprenoid-binding YceI-like" evidence="2">
    <location>
        <begin position="24"/>
        <end position="189"/>
    </location>
</feature>
<dbReference type="Gene3D" id="2.40.128.110">
    <property type="entry name" value="Lipid/polyisoprenoid-binding, YceI-like"/>
    <property type="match status" value="1"/>
</dbReference>
<feature type="signal peptide" evidence="1">
    <location>
        <begin position="1"/>
        <end position="21"/>
    </location>
</feature>
<dbReference type="InterPro" id="IPR007372">
    <property type="entry name" value="Lipid/polyisoprenoid-bd_YceI"/>
</dbReference>
<reference evidence="3 4" key="1">
    <citation type="submission" date="2019-09" db="EMBL/GenBank/DDBJ databases">
        <title>Draft genome sequencing and comparative genomics of hatchery-associated Vibrios.</title>
        <authorList>
            <person name="Kehlet-Delgado H."/>
            <person name="Mueller R.S."/>
        </authorList>
    </citation>
    <scope>NUCLEOTIDE SEQUENCE [LARGE SCALE GENOMIC DNA]</scope>
    <source>
        <strain evidence="3 4">09-121-3</strain>
    </source>
</reference>
<dbReference type="SUPFAM" id="SSF101874">
    <property type="entry name" value="YceI-like"/>
    <property type="match status" value="1"/>
</dbReference>
<evidence type="ECO:0000259" key="2">
    <source>
        <dbReference type="SMART" id="SM00867"/>
    </source>
</evidence>
<proteinExistence type="predicted"/>
<evidence type="ECO:0000313" key="3">
    <source>
        <dbReference type="EMBL" id="NOJ23336.1"/>
    </source>
</evidence>
<accession>A0AAP7DDM7</accession>
<evidence type="ECO:0000256" key="1">
    <source>
        <dbReference type="SAM" id="SignalP"/>
    </source>
</evidence>
<dbReference type="PANTHER" id="PTHR34406">
    <property type="entry name" value="PROTEIN YCEI"/>
    <property type="match status" value="1"/>
</dbReference>
<feature type="chain" id="PRO_5043042731" evidence="1">
    <location>
        <begin position="22"/>
        <end position="191"/>
    </location>
</feature>